<evidence type="ECO:0000313" key="2">
    <source>
        <dbReference type="EMBL" id="NMM48941.1"/>
    </source>
</evidence>
<comment type="caution">
    <text evidence="2">The sequence shown here is derived from an EMBL/GenBank/DDBJ whole genome shotgun (WGS) entry which is preliminary data.</text>
</comment>
<evidence type="ECO:0000313" key="3">
    <source>
        <dbReference type="Proteomes" id="UP000559010"/>
    </source>
</evidence>
<keyword evidence="3" id="KW-1185">Reference proteome</keyword>
<dbReference type="EMBL" id="JABBNU010000006">
    <property type="protein sequence ID" value="NMM48941.1"/>
    <property type="molecule type" value="Genomic_DNA"/>
</dbReference>
<dbReference type="RefSeq" id="WP_169681386.1">
    <property type="nucleotide sequence ID" value="NZ_JABBNU010000006.1"/>
</dbReference>
<reference evidence="2 3" key="1">
    <citation type="submission" date="2020-04" db="EMBL/GenBank/DDBJ databases">
        <title>Flammeovirgaceae bacterium KN852 isolated from deep sea.</title>
        <authorList>
            <person name="Zhang D.-C."/>
        </authorList>
    </citation>
    <scope>NUCLEOTIDE SEQUENCE [LARGE SCALE GENOMIC DNA]</scope>
    <source>
        <strain evidence="2 3">KN852</strain>
    </source>
</reference>
<keyword evidence="1" id="KW-0732">Signal</keyword>
<name>A0A848IZX4_9BACT</name>
<dbReference type="AlphaFoldDB" id="A0A848IZX4"/>
<dbReference type="PROSITE" id="PS51257">
    <property type="entry name" value="PROKAR_LIPOPROTEIN"/>
    <property type="match status" value="1"/>
</dbReference>
<evidence type="ECO:0000256" key="1">
    <source>
        <dbReference type="SAM" id="SignalP"/>
    </source>
</evidence>
<accession>A0A848IZX4</accession>
<feature type="signal peptide" evidence="1">
    <location>
        <begin position="1"/>
        <end position="21"/>
    </location>
</feature>
<protein>
    <submittedName>
        <fullName evidence="2">Uncharacterized protein</fullName>
    </submittedName>
</protein>
<gene>
    <name evidence="2" type="ORF">HH304_11065</name>
</gene>
<feature type="chain" id="PRO_5033010520" evidence="1">
    <location>
        <begin position="22"/>
        <end position="419"/>
    </location>
</feature>
<organism evidence="2 3">
    <name type="scientific">Marinigracilibium pacificum</name>
    <dbReference type="NCBI Taxonomy" id="2729599"/>
    <lineage>
        <taxon>Bacteria</taxon>
        <taxon>Pseudomonadati</taxon>
        <taxon>Bacteroidota</taxon>
        <taxon>Cytophagia</taxon>
        <taxon>Cytophagales</taxon>
        <taxon>Flammeovirgaceae</taxon>
        <taxon>Marinigracilibium</taxon>
    </lineage>
</organism>
<dbReference type="Proteomes" id="UP000559010">
    <property type="component" value="Unassembled WGS sequence"/>
</dbReference>
<sequence>MKQFKFACILLCIILSIFSCTEPETIVPNSNNNTNPDAKYVEGADTTTIKISEDESFNLNNFLVSIEQLFPSERNPESRFEHIFDGKIARKTILHESSFGEFSLTLGGYDYIYNSDSIITSFSYTKNKASQSHFEVRNITYDKVGMIKNFDLTFTQNNSTYTYNFEFDENKYITSSSVDGYYEKNYFYNQEFEITGITREDNTFTKFARSANKDILVIYNYNSDSVITNEYQWHFENNRATGFHKLRLVNGERELYESNTYEYENNIFSISLIKQYKTDNYYLDHTVKFTLDHKLYEYHRPVNFYIQGLKYMDYLFVYKYLNDQNENIYEVKYYESYESEENLRGYFIPTEFNGNQIYKADILDKSGNKIYWVNISSNAFSVFKANGEGYVPYEELPSWIQRTLTHNRQSVTPQNYYGR</sequence>
<proteinExistence type="predicted"/>